<comment type="similarity">
    <text evidence="1">Belongs to the membrane fusion protein (MFP) (TC 8.A.1) family.</text>
</comment>
<dbReference type="SUPFAM" id="SSF111369">
    <property type="entry name" value="HlyD-like secretion proteins"/>
    <property type="match status" value="3"/>
</dbReference>
<dbReference type="Gene3D" id="2.40.420.20">
    <property type="match status" value="1"/>
</dbReference>
<dbReference type="PANTHER" id="PTHR30469">
    <property type="entry name" value="MULTIDRUG RESISTANCE PROTEIN MDTA"/>
    <property type="match status" value="1"/>
</dbReference>
<evidence type="ECO:0000259" key="4">
    <source>
        <dbReference type="Pfam" id="PF25881"/>
    </source>
</evidence>
<keyword evidence="3" id="KW-1133">Transmembrane helix</keyword>
<organism evidence="6">
    <name type="scientific">Vecturithrix granuli</name>
    <dbReference type="NCBI Taxonomy" id="1499967"/>
    <lineage>
        <taxon>Bacteria</taxon>
        <taxon>Candidatus Moduliflexota</taxon>
        <taxon>Candidatus Vecturitrichia</taxon>
        <taxon>Candidatus Vecturitrichales</taxon>
        <taxon>Candidatus Vecturitrichaceae</taxon>
        <taxon>Candidatus Vecturithrix</taxon>
    </lineage>
</organism>
<evidence type="ECO:0000259" key="5">
    <source>
        <dbReference type="Pfam" id="PF25967"/>
    </source>
</evidence>
<dbReference type="GO" id="GO:1990281">
    <property type="term" value="C:efflux pump complex"/>
    <property type="evidence" value="ECO:0007669"/>
    <property type="project" value="TreeGrafter"/>
</dbReference>
<gene>
    <name evidence="6" type="ORF">U27_05498</name>
</gene>
<protein>
    <submittedName>
        <fullName evidence="6">Efflux transporter, RND family, MFP subunit</fullName>
    </submittedName>
</protein>
<dbReference type="Gene3D" id="2.40.30.170">
    <property type="match status" value="1"/>
</dbReference>
<feature type="coiled-coil region" evidence="2">
    <location>
        <begin position="146"/>
        <end position="244"/>
    </location>
</feature>
<evidence type="ECO:0000256" key="2">
    <source>
        <dbReference type="SAM" id="Coils"/>
    </source>
</evidence>
<dbReference type="Proteomes" id="UP000030661">
    <property type="component" value="Unassembled WGS sequence"/>
</dbReference>
<sequence>MQRRQATKSLEKSGYILKLRRIPWMILALIFLFMSIQGCQKEAVSEKQNDTVKLIKLYTVRDAANGTIRREYPGVTKASQRAELAFRVPGQLMEFSVKEGQHVHKGELLARLDQRDYTNVVKQASFALQAASAELKAMQSGRPEEIRQLQANVKATQAQLDEVTTRYKRYQQLFTEKVISKQQLDGVKAEYDVALSLLEAAEEKLKQAEQGARQEEIEAQQSKIRMLEAQLQDATSKLSDTELHAPFDGVVGKTFVENFENIQAKQPIVLLHALSQLEVVVSIPEVDVVSAGRLGASLQEVIDAILGEFVAVFPAYPDRTFPLTLKAYETDRDAATQTYQVTFTMEQPENMQIIAGMNVTVRGQINSQWLGEQSTILIPSSAVFADSSGQASVWLVDPEVQRVTLQPVELGLWHQDMIEILTGVNVGDTLAISAVQSLQNGMKVKQIPDLGEL</sequence>
<dbReference type="EMBL" id="DF820467">
    <property type="protein sequence ID" value="GAK58524.1"/>
    <property type="molecule type" value="Genomic_DNA"/>
</dbReference>
<accession>A0A081C1R9</accession>
<dbReference type="Gene3D" id="1.10.287.470">
    <property type="entry name" value="Helix hairpin bin"/>
    <property type="match status" value="2"/>
</dbReference>
<dbReference type="eggNOG" id="COG0845">
    <property type="taxonomic scope" value="Bacteria"/>
</dbReference>
<evidence type="ECO:0000313" key="7">
    <source>
        <dbReference type="Proteomes" id="UP000030661"/>
    </source>
</evidence>
<keyword evidence="7" id="KW-1185">Reference proteome</keyword>
<dbReference type="GO" id="GO:0015562">
    <property type="term" value="F:efflux transmembrane transporter activity"/>
    <property type="evidence" value="ECO:0007669"/>
    <property type="project" value="TreeGrafter"/>
</dbReference>
<keyword evidence="3" id="KW-0812">Transmembrane</keyword>
<evidence type="ECO:0000313" key="6">
    <source>
        <dbReference type="EMBL" id="GAK58524.1"/>
    </source>
</evidence>
<dbReference type="InterPro" id="IPR006143">
    <property type="entry name" value="RND_pump_MFP"/>
</dbReference>
<proteinExistence type="inferred from homology"/>
<dbReference type="Gene3D" id="2.40.50.100">
    <property type="match status" value="2"/>
</dbReference>
<feature type="transmembrane region" description="Helical" evidence="3">
    <location>
        <begin position="21"/>
        <end position="38"/>
    </location>
</feature>
<dbReference type="NCBIfam" id="TIGR01730">
    <property type="entry name" value="RND_mfp"/>
    <property type="match status" value="1"/>
</dbReference>
<feature type="domain" description="YbhG-like alpha-helical hairpin" evidence="4">
    <location>
        <begin position="112"/>
        <end position="238"/>
    </location>
</feature>
<dbReference type="Pfam" id="PF25967">
    <property type="entry name" value="RND-MFP_C"/>
    <property type="match status" value="1"/>
</dbReference>
<feature type="domain" description="Multidrug resistance protein MdtA-like C-terminal permuted SH3" evidence="5">
    <location>
        <begin position="376"/>
        <end position="436"/>
    </location>
</feature>
<dbReference type="HOGENOM" id="CLU_018816_1_0_0"/>
<dbReference type="InterPro" id="IPR059052">
    <property type="entry name" value="HH_YbhG-like"/>
</dbReference>
<dbReference type="AlphaFoldDB" id="A0A081C1R9"/>
<evidence type="ECO:0000256" key="1">
    <source>
        <dbReference type="ARBA" id="ARBA00009477"/>
    </source>
</evidence>
<dbReference type="STRING" id="1499967.U27_05498"/>
<keyword evidence="3" id="KW-0472">Membrane</keyword>
<name>A0A081C1R9_VECG1</name>
<dbReference type="InterPro" id="IPR058627">
    <property type="entry name" value="MdtA-like_C"/>
</dbReference>
<keyword evidence="2" id="KW-0175">Coiled coil</keyword>
<evidence type="ECO:0000256" key="3">
    <source>
        <dbReference type="SAM" id="Phobius"/>
    </source>
</evidence>
<dbReference type="PANTHER" id="PTHR30469:SF20">
    <property type="entry name" value="EFFLUX RND TRANSPORTER PERIPLASMIC ADAPTOR SUBUNIT"/>
    <property type="match status" value="1"/>
</dbReference>
<reference evidence="6" key="1">
    <citation type="journal article" date="2015" name="PeerJ">
        <title>First genomic representation of candidate bacterial phylum KSB3 points to enhanced environmental sensing as a trigger of wastewater bulking.</title>
        <authorList>
            <person name="Sekiguchi Y."/>
            <person name="Ohashi A."/>
            <person name="Parks D.H."/>
            <person name="Yamauchi T."/>
            <person name="Tyson G.W."/>
            <person name="Hugenholtz P."/>
        </authorList>
    </citation>
    <scope>NUCLEOTIDE SEQUENCE [LARGE SCALE GENOMIC DNA]</scope>
</reference>
<dbReference type="Pfam" id="PF25881">
    <property type="entry name" value="HH_YBHG"/>
    <property type="match status" value="1"/>
</dbReference>